<dbReference type="EMBL" id="BAAACF010000003">
    <property type="protein sequence ID" value="GAA0728020.1"/>
    <property type="molecule type" value="Genomic_DNA"/>
</dbReference>
<feature type="transmembrane region" description="Helical" evidence="6">
    <location>
        <begin position="36"/>
        <end position="59"/>
    </location>
</feature>
<evidence type="ECO:0000256" key="2">
    <source>
        <dbReference type="ARBA" id="ARBA00008974"/>
    </source>
</evidence>
<feature type="transmembrane region" description="Helical" evidence="6">
    <location>
        <begin position="420"/>
        <end position="440"/>
    </location>
</feature>
<evidence type="ECO:0000256" key="4">
    <source>
        <dbReference type="ARBA" id="ARBA00022989"/>
    </source>
</evidence>
<evidence type="ECO:0000256" key="5">
    <source>
        <dbReference type="ARBA" id="ARBA00023136"/>
    </source>
</evidence>
<dbReference type="PANTHER" id="PTHR30569">
    <property type="entry name" value="CYTOSINE TRANSPORTER CODB"/>
    <property type="match status" value="1"/>
</dbReference>
<dbReference type="Proteomes" id="UP001500339">
    <property type="component" value="Unassembled WGS sequence"/>
</dbReference>
<keyword evidence="3 6" id="KW-0812">Transmembrane</keyword>
<organism evidence="7 8">
    <name type="scientific">Clostridium malenominatum</name>
    <dbReference type="NCBI Taxonomy" id="1539"/>
    <lineage>
        <taxon>Bacteria</taxon>
        <taxon>Bacillati</taxon>
        <taxon>Bacillota</taxon>
        <taxon>Clostridia</taxon>
        <taxon>Eubacteriales</taxon>
        <taxon>Clostridiaceae</taxon>
        <taxon>Clostridium</taxon>
    </lineage>
</organism>
<dbReference type="RefSeq" id="WP_343770368.1">
    <property type="nucleotide sequence ID" value="NZ_BAAACF010000003.1"/>
</dbReference>
<feature type="transmembrane region" description="Helical" evidence="6">
    <location>
        <begin position="390"/>
        <end position="414"/>
    </location>
</feature>
<feature type="transmembrane region" description="Helical" evidence="6">
    <location>
        <begin position="208"/>
        <end position="229"/>
    </location>
</feature>
<keyword evidence="4 6" id="KW-1133">Transmembrane helix</keyword>
<evidence type="ECO:0000313" key="8">
    <source>
        <dbReference type="Proteomes" id="UP001500339"/>
    </source>
</evidence>
<feature type="transmembrane region" description="Helical" evidence="6">
    <location>
        <begin position="324"/>
        <end position="341"/>
    </location>
</feature>
<comment type="caution">
    <text evidence="7">The sequence shown here is derived from an EMBL/GenBank/DDBJ whole genome shotgun (WGS) entry which is preliminary data.</text>
</comment>
<keyword evidence="8" id="KW-1185">Reference proteome</keyword>
<accession>A0ABP3UDA2</accession>
<evidence type="ECO:0000256" key="3">
    <source>
        <dbReference type="ARBA" id="ARBA00022692"/>
    </source>
</evidence>
<comment type="similarity">
    <text evidence="2">Belongs to the purine-cytosine permease (2.A.39) family.</text>
</comment>
<protein>
    <submittedName>
        <fullName evidence="7">Cytosine permease</fullName>
    </submittedName>
</protein>
<dbReference type="InterPro" id="IPR001248">
    <property type="entry name" value="Pur-cyt_permease"/>
</dbReference>
<feature type="transmembrane region" description="Helical" evidence="6">
    <location>
        <begin position="241"/>
        <end position="266"/>
    </location>
</feature>
<evidence type="ECO:0000256" key="1">
    <source>
        <dbReference type="ARBA" id="ARBA00004141"/>
    </source>
</evidence>
<reference evidence="8" key="1">
    <citation type="journal article" date="2019" name="Int. J. Syst. Evol. Microbiol.">
        <title>The Global Catalogue of Microorganisms (GCM) 10K type strain sequencing project: providing services to taxonomists for standard genome sequencing and annotation.</title>
        <authorList>
            <consortium name="The Broad Institute Genomics Platform"/>
            <consortium name="The Broad Institute Genome Sequencing Center for Infectious Disease"/>
            <person name="Wu L."/>
            <person name="Ma J."/>
        </authorList>
    </citation>
    <scope>NUCLEOTIDE SEQUENCE [LARGE SCALE GENOMIC DNA]</scope>
    <source>
        <strain evidence="8">JCM 1405</strain>
    </source>
</reference>
<dbReference type="PANTHER" id="PTHR30569:SF0">
    <property type="entry name" value="CYTOSINE PERMEASE"/>
    <property type="match status" value="1"/>
</dbReference>
<dbReference type="Gene3D" id="1.10.4160.10">
    <property type="entry name" value="Hydantoin permease"/>
    <property type="match status" value="1"/>
</dbReference>
<name>A0ABP3UDA2_9CLOT</name>
<feature type="transmembrane region" description="Helical" evidence="6">
    <location>
        <begin position="347"/>
        <end position="369"/>
    </location>
</feature>
<dbReference type="Pfam" id="PF02133">
    <property type="entry name" value="Transp_cyt_pur"/>
    <property type="match status" value="1"/>
</dbReference>
<gene>
    <name evidence="7" type="ORF">GCM10008905_26320</name>
</gene>
<feature type="transmembrane region" description="Helical" evidence="6">
    <location>
        <begin position="176"/>
        <end position="196"/>
    </location>
</feature>
<dbReference type="InterPro" id="IPR030191">
    <property type="entry name" value="CodB"/>
</dbReference>
<dbReference type="CDD" id="cd11484">
    <property type="entry name" value="SLC-NCS1sbd_CobB-like"/>
    <property type="match status" value="1"/>
</dbReference>
<feature type="transmembrane region" description="Helical" evidence="6">
    <location>
        <begin position="65"/>
        <end position="88"/>
    </location>
</feature>
<feature type="transmembrane region" description="Helical" evidence="6">
    <location>
        <begin position="272"/>
        <end position="292"/>
    </location>
</feature>
<feature type="transmembrane region" description="Helical" evidence="6">
    <location>
        <begin position="100"/>
        <end position="122"/>
    </location>
</feature>
<proteinExistence type="inferred from homology"/>
<feature type="transmembrane region" description="Helical" evidence="6">
    <location>
        <begin position="142"/>
        <end position="164"/>
    </location>
</feature>
<evidence type="ECO:0000256" key="6">
    <source>
        <dbReference type="SAM" id="Phobius"/>
    </source>
</evidence>
<keyword evidence="5 6" id="KW-0472">Membrane</keyword>
<sequence length="453" mass="49361">MERTLKEKRSFEEKYNDYEKTPVPEHARKTWIEQGMIWLGEGFGLSGLAVGGVLANGLSFKDMCIASVIGAFIVFLLATICALVSTYTHLPTSFNCRRSFGTIGAKIIGVIFCICNFGWYAFQADLFGNTISFVVEQLSGSTISPVIFTVIGGLAMSMTAVFGFKAIKILSEIGVPLLFVLCITAVIKTGTIVPIVDIVSSGPIGSPISISSGITVVVSSFAVGIAMMGDFSRFCKTRKDCALGISLGYFWGYIPVMICGAFFTYAFKNWNVVEVMVLTLGLGISGALVLVIGQWTTNDNNLYGSVLGLMNTLDGVSKIPRMKLTFILGAISTAIAAFGVYKYFVNFLSILGVFITPIAGILIADFYICNRESYDEDWSTVHCGIKWDAIIAWIISSFVGLTMTTKPIGFGWFVNFGNVIPVPVICIAVAIVFYVALIKFKNYKKIRIYREAI</sequence>
<comment type="subcellular location">
    <subcellularLocation>
        <location evidence="1">Membrane</location>
        <topology evidence="1">Multi-pass membrane protein</topology>
    </subcellularLocation>
</comment>
<evidence type="ECO:0000313" key="7">
    <source>
        <dbReference type="EMBL" id="GAA0728020.1"/>
    </source>
</evidence>